<accession>A0AAN6WYR2</accession>
<feature type="compositionally biased region" description="Basic residues" evidence="6">
    <location>
        <begin position="143"/>
        <end position="170"/>
    </location>
</feature>
<evidence type="ECO:0000256" key="1">
    <source>
        <dbReference type="ARBA" id="ARBA00004123"/>
    </source>
</evidence>
<dbReference type="PANTHER" id="PTHR15263:SF1">
    <property type="entry name" value="NF-KAPPA-B INHIBITOR-LIKE PROTEIN 1"/>
    <property type="match status" value="1"/>
</dbReference>
<dbReference type="Proteomes" id="UP001302126">
    <property type="component" value="Unassembled WGS sequence"/>
</dbReference>
<dbReference type="AlphaFoldDB" id="A0AAN6WYR2"/>
<feature type="compositionally biased region" description="Basic and acidic residues" evidence="6">
    <location>
        <begin position="20"/>
        <end position="29"/>
    </location>
</feature>
<keyword evidence="4" id="KW-0040">ANK repeat</keyword>
<dbReference type="PANTHER" id="PTHR15263">
    <property type="entry name" value="I-KAPPA-B-LIKE PROTEIN IKBL"/>
    <property type="match status" value="1"/>
</dbReference>
<evidence type="ECO:0000313" key="7">
    <source>
        <dbReference type="EMBL" id="KAK4190066.1"/>
    </source>
</evidence>
<feature type="compositionally biased region" description="Basic residues" evidence="6">
    <location>
        <begin position="93"/>
        <end position="109"/>
    </location>
</feature>
<keyword evidence="2" id="KW-0597">Phosphoprotein</keyword>
<dbReference type="InterPro" id="IPR038753">
    <property type="entry name" value="NFKBIL1"/>
</dbReference>
<feature type="compositionally biased region" description="Pro residues" evidence="6">
    <location>
        <begin position="171"/>
        <end position="183"/>
    </location>
</feature>
<evidence type="ECO:0000256" key="4">
    <source>
        <dbReference type="ARBA" id="ARBA00023043"/>
    </source>
</evidence>
<gene>
    <name evidence="7" type="ORF">QBC35DRAFT_491219</name>
</gene>
<keyword evidence="3" id="KW-0677">Repeat</keyword>
<feature type="compositionally biased region" description="Basic and acidic residues" evidence="6">
    <location>
        <begin position="110"/>
        <end position="123"/>
    </location>
</feature>
<sequence>MEDSPRSPKRRRILSSINPPDHEVEGDHPPKRRHRETSQPRDKSTPPRDTAPRAELEHTVVEEEKDNTDDRPKPTSESLPKATKFRFKSEKSSRRRDRDRRHRSHRERSRSRSREDKPRSSRHDRSRSRSRSRSKDRSSKDRSSRRHSPSSRTHRHHRHHHRSSRSHRSKPPSPARSPPPDPFSAPLDPETAFRESLFDAMADDEGAAYWEAIYGQPIHIYPPPGPSSSSSGGVLESMTEEEYATYVRQKMWEKTHAGLLEAKARREKEREAQKAKEEEARRITKEMERSLQKGEERRRKRQWRHKWEEYQQKWKEWDGTASDKNFPWPPLVGEEMDLKEVRAFFVNGLNLEELGEKEFVARLKEERVRWHPDKVQQRLLGEGKEEADKKVMKRVTAVFQVVDALWGEMRKNMASAS</sequence>
<feature type="compositionally biased region" description="Basic and acidic residues" evidence="6">
    <location>
        <begin position="36"/>
        <end position="74"/>
    </location>
</feature>
<protein>
    <submittedName>
        <fullName evidence="7">NF-kappa-B inhibitor-like protein 1</fullName>
    </submittedName>
</protein>
<name>A0AAN6WYR2_9PEZI</name>
<dbReference type="GO" id="GO:0043124">
    <property type="term" value="P:negative regulation of canonical NF-kappaB signal transduction"/>
    <property type="evidence" value="ECO:0007669"/>
    <property type="project" value="InterPro"/>
</dbReference>
<dbReference type="EMBL" id="MU864369">
    <property type="protein sequence ID" value="KAK4190066.1"/>
    <property type="molecule type" value="Genomic_DNA"/>
</dbReference>
<feature type="compositionally biased region" description="Basic and acidic residues" evidence="6">
    <location>
        <begin position="263"/>
        <end position="297"/>
    </location>
</feature>
<comment type="caution">
    <text evidence="7">The sequence shown here is derived from an EMBL/GenBank/DDBJ whole genome shotgun (WGS) entry which is preliminary data.</text>
</comment>
<evidence type="ECO:0000256" key="2">
    <source>
        <dbReference type="ARBA" id="ARBA00022553"/>
    </source>
</evidence>
<comment type="subcellular location">
    <subcellularLocation>
        <location evidence="1">Nucleus</location>
    </subcellularLocation>
</comment>
<organism evidence="7 8">
    <name type="scientific">Podospora australis</name>
    <dbReference type="NCBI Taxonomy" id="1536484"/>
    <lineage>
        <taxon>Eukaryota</taxon>
        <taxon>Fungi</taxon>
        <taxon>Dikarya</taxon>
        <taxon>Ascomycota</taxon>
        <taxon>Pezizomycotina</taxon>
        <taxon>Sordariomycetes</taxon>
        <taxon>Sordariomycetidae</taxon>
        <taxon>Sordariales</taxon>
        <taxon>Podosporaceae</taxon>
        <taxon>Podospora</taxon>
    </lineage>
</organism>
<evidence type="ECO:0000256" key="5">
    <source>
        <dbReference type="ARBA" id="ARBA00023242"/>
    </source>
</evidence>
<keyword evidence="5" id="KW-0539">Nucleus</keyword>
<reference evidence="7" key="1">
    <citation type="journal article" date="2023" name="Mol. Phylogenet. Evol.">
        <title>Genome-scale phylogeny and comparative genomics of the fungal order Sordariales.</title>
        <authorList>
            <person name="Hensen N."/>
            <person name="Bonometti L."/>
            <person name="Westerberg I."/>
            <person name="Brannstrom I.O."/>
            <person name="Guillou S."/>
            <person name="Cros-Aarteil S."/>
            <person name="Calhoun S."/>
            <person name="Haridas S."/>
            <person name="Kuo A."/>
            <person name="Mondo S."/>
            <person name="Pangilinan J."/>
            <person name="Riley R."/>
            <person name="LaButti K."/>
            <person name="Andreopoulos B."/>
            <person name="Lipzen A."/>
            <person name="Chen C."/>
            <person name="Yan M."/>
            <person name="Daum C."/>
            <person name="Ng V."/>
            <person name="Clum A."/>
            <person name="Steindorff A."/>
            <person name="Ohm R.A."/>
            <person name="Martin F."/>
            <person name="Silar P."/>
            <person name="Natvig D.O."/>
            <person name="Lalanne C."/>
            <person name="Gautier V."/>
            <person name="Ament-Velasquez S.L."/>
            <person name="Kruys A."/>
            <person name="Hutchinson M.I."/>
            <person name="Powell A.J."/>
            <person name="Barry K."/>
            <person name="Miller A.N."/>
            <person name="Grigoriev I.V."/>
            <person name="Debuchy R."/>
            <person name="Gladieux P."/>
            <person name="Hiltunen Thoren M."/>
            <person name="Johannesson H."/>
        </authorList>
    </citation>
    <scope>NUCLEOTIDE SEQUENCE</scope>
    <source>
        <strain evidence="7">PSN309</strain>
    </source>
</reference>
<proteinExistence type="predicted"/>
<feature type="region of interest" description="Disordered" evidence="6">
    <location>
        <begin position="1"/>
        <end position="198"/>
    </location>
</feature>
<evidence type="ECO:0000313" key="8">
    <source>
        <dbReference type="Proteomes" id="UP001302126"/>
    </source>
</evidence>
<feature type="compositionally biased region" description="Basic and acidic residues" evidence="6">
    <location>
        <begin position="133"/>
        <end position="142"/>
    </location>
</feature>
<evidence type="ECO:0000256" key="3">
    <source>
        <dbReference type="ARBA" id="ARBA00022737"/>
    </source>
</evidence>
<feature type="region of interest" description="Disordered" evidence="6">
    <location>
        <begin position="263"/>
        <end position="298"/>
    </location>
</feature>
<dbReference type="GO" id="GO:0005634">
    <property type="term" value="C:nucleus"/>
    <property type="evidence" value="ECO:0007669"/>
    <property type="project" value="UniProtKB-SubCell"/>
</dbReference>
<keyword evidence="8" id="KW-1185">Reference proteome</keyword>
<reference evidence="7" key="2">
    <citation type="submission" date="2023-05" db="EMBL/GenBank/DDBJ databases">
        <authorList>
            <consortium name="Lawrence Berkeley National Laboratory"/>
            <person name="Steindorff A."/>
            <person name="Hensen N."/>
            <person name="Bonometti L."/>
            <person name="Westerberg I."/>
            <person name="Brannstrom I.O."/>
            <person name="Guillou S."/>
            <person name="Cros-Aarteil S."/>
            <person name="Calhoun S."/>
            <person name="Haridas S."/>
            <person name="Kuo A."/>
            <person name="Mondo S."/>
            <person name="Pangilinan J."/>
            <person name="Riley R."/>
            <person name="Labutti K."/>
            <person name="Andreopoulos B."/>
            <person name="Lipzen A."/>
            <person name="Chen C."/>
            <person name="Yanf M."/>
            <person name="Daum C."/>
            <person name="Ng V."/>
            <person name="Clum A."/>
            <person name="Ohm R."/>
            <person name="Martin F."/>
            <person name="Silar P."/>
            <person name="Natvig D."/>
            <person name="Lalanne C."/>
            <person name="Gautier V."/>
            <person name="Ament-Velasquez S.L."/>
            <person name="Kruys A."/>
            <person name="Hutchinson M.I."/>
            <person name="Powell A.J."/>
            <person name="Barry K."/>
            <person name="Miller A.N."/>
            <person name="Grigoriev I.V."/>
            <person name="Debuchy R."/>
            <person name="Gladieux P."/>
            <person name="Thoren M.H."/>
            <person name="Johannesson H."/>
        </authorList>
    </citation>
    <scope>NUCLEOTIDE SEQUENCE</scope>
    <source>
        <strain evidence="7">PSN309</strain>
    </source>
</reference>
<evidence type="ECO:0000256" key="6">
    <source>
        <dbReference type="SAM" id="MobiDB-lite"/>
    </source>
</evidence>